<protein>
    <submittedName>
        <fullName evidence="1">Uncharacterized protein</fullName>
    </submittedName>
</protein>
<dbReference type="InterPro" id="IPR027417">
    <property type="entry name" value="P-loop_NTPase"/>
</dbReference>
<sequence>EVDGQAAQKAKESLTKVKAHILGIILTKVKPQHRGYGEYYYHYYSDESEEI</sequence>
<reference evidence="1" key="1">
    <citation type="journal article" date="2014" name="Front. Microbiol.">
        <title>High frequency of phylogenetically diverse reductive dehalogenase-homologous genes in deep subseafloor sedimentary metagenomes.</title>
        <authorList>
            <person name="Kawai M."/>
            <person name="Futagami T."/>
            <person name="Toyoda A."/>
            <person name="Takaki Y."/>
            <person name="Nishi S."/>
            <person name="Hori S."/>
            <person name="Arai W."/>
            <person name="Tsubouchi T."/>
            <person name="Morono Y."/>
            <person name="Uchiyama I."/>
            <person name="Ito T."/>
            <person name="Fujiyama A."/>
            <person name="Inagaki F."/>
            <person name="Takami H."/>
        </authorList>
    </citation>
    <scope>NUCLEOTIDE SEQUENCE</scope>
    <source>
        <strain evidence="1">Expedition CK06-06</strain>
    </source>
</reference>
<feature type="non-terminal residue" evidence="1">
    <location>
        <position position="1"/>
    </location>
</feature>
<comment type="caution">
    <text evidence="1">The sequence shown here is derived from an EMBL/GenBank/DDBJ whole genome shotgun (WGS) entry which is preliminary data.</text>
</comment>
<accession>X1KDQ2</accession>
<name>X1KDQ2_9ZZZZ</name>
<proteinExistence type="predicted"/>
<dbReference type="Gene3D" id="3.40.50.300">
    <property type="entry name" value="P-loop containing nucleotide triphosphate hydrolases"/>
    <property type="match status" value="1"/>
</dbReference>
<dbReference type="AlphaFoldDB" id="X1KDQ2"/>
<evidence type="ECO:0000313" key="1">
    <source>
        <dbReference type="EMBL" id="GAI05162.1"/>
    </source>
</evidence>
<gene>
    <name evidence="1" type="ORF">S06H3_23201</name>
</gene>
<dbReference type="EMBL" id="BARV01012563">
    <property type="protein sequence ID" value="GAI05162.1"/>
    <property type="molecule type" value="Genomic_DNA"/>
</dbReference>
<organism evidence="1">
    <name type="scientific">marine sediment metagenome</name>
    <dbReference type="NCBI Taxonomy" id="412755"/>
    <lineage>
        <taxon>unclassified sequences</taxon>
        <taxon>metagenomes</taxon>
        <taxon>ecological metagenomes</taxon>
    </lineage>
</organism>